<evidence type="ECO:0000256" key="1">
    <source>
        <dbReference type="ARBA" id="ARBA00022441"/>
    </source>
</evidence>
<dbReference type="InterPro" id="IPR015915">
    <property type="entry name" value="Kelch-typ_b-propeller"/>
</dbReference>
<evidence type="ECO:0000256" key="2">
    <source>
        <dbReference type="ARBA" id="ARBA00022737"/>
    </source>
</evidence>
<evidence type="ECO:0000313" key="4">
    <source>
        <dbReference type="EMBL" id="KAK9907332.1"/>
    </source>
</evidence>
<proteinExistence type="predicted"/>
<dbReference type="Pfam" id="PF24681">
    <property type="entry name" value="Kelch_KLHDC2_KLHL20_DRC7"/>
    <property type="match status" value="1"/>
</dbReference>
<protein>
    <recommendedName>
        <fullName evidence="6">Galactose oxidase</fullName>
    </recommendedName>
</protein>
<feature type="compositionally biased region" description="Polar residues" evidence="3">
    <location>
        <begin position="239"/>
        <end position="254"/>
    </location>
</feature>
<gene>
    <name evidence="4" type="ORF">WJX75_001616</name>
</gene>
<dbReference type="Proteomes" id="UP001491310">
    <property type="component" value="Unassembled WGS sequence"/>
</dbReference>
<evidence type="ECO:0000256" key="3">
    <source>
        <dbReference type="SAM" id="MobiDB-lite"/>
    </source>
</evidence>
<keyword evidence="2" id="KW-0677">Repeat</keyword>
<keyword evidence="5" id="KW-1185">Reference proteome</keyword>
<dbReference type="EMBL" id="JALJOT010000009">
    <property type="protein sequence ID" value="KAK9907332.1"/>
    <property type="molecule type" value="Genomic_DNA"/>
</dbReference>
<feature type="region of interest" description="Disordered" evidence="3">
    <location>
        <begin position="235"/>
        <end position="254"/>
    </location>
</feature>
<sequence>MDGSWFMPQVHAAGPTPAPRGGHAAVSVAGGHYLWAPINSTSSTGVQLQPRSGATMTAIGTNVYLYGGQDPVTGICYDDILMLDTLTWNWSFVEVESGRPPARHSHCTGLFQDHCLLVFGGAGMHGTLGDLWMFNTKTGTWVTPMAEGQAPCQREMHSGTMLTDSRFLICGGRSAAGQVLCDVSIFDGNEMKWTSSIATQYFFCAHSAVIMPISMPSMPHLEATASSTLDTALKRETANGGSPSEATSSQTHPADNTALVVHSTATPQSSRIILYGGFSGEGITGLVLSLDPVTLRAEIVDLGPRSGDIKSNGLRKPATRFAQSAVSVPTNAPCSSSLEMVVVAGVHPEADLNDLAIWRPHLI</sequence>
<organism evidence="4 5">
    <name type="scientific">Coccomyxa subellipsoidea</name>
    <dbReference type="NCBI Taxonomy" id="248742"/>
    <lineage>
        <taxon>Eukaryota</taxon>
        <taxon>Viridiplantae</taxon>
        <taxon>Chlorophyta</taxon>
        <taxon>core chlorophytes</taxon>
        <taxon>Trebouxiophyceae</taxon>
        <taxon>Trebouxiophyceae incertae sedis</taxon>
        <taxon>Coccomyxaceae</taxon>
        <taxon>Coccomyxa</taxon>
    </lineage>
</organism>
<dbReference type="PANTHER" id="PTHR46093:SF18">
    <property type="entry name" value="FIBRONECTIN TYPE-III DOMAIN-CONTAINING PROTEIN"/>
    <property type="match status" value="1"/>
</dbReference>
<comment type="caution">
    <text evidence="4">The sequence shown here is derived from an EMBL/GenBank/DDBJ whole genome shotgun (WGS) entry which is preliminary data.</text>
</comment>
<dbReference type="SUPFAM" id="SSF117281">
    <property type="entry name" value="Kelch motif"/>
    <property type="match status" value="1"/>
</dbReference>
<keyword evidence="1" id="KW-0880">Kelch repeat</keyword>
<dbReference type="Gene3D" id="2.120.10.80">
    <property type="entry name" value="Kelch-type beta propeller"/>
    <property type="match status" value="1"/>
</dbReference>
<accession>A0ABR2YKQ7</accession>
<evidence type="ECO:0008006" key="6">
    <source>
        <dbReference type="Google" id="ProtNLM"/>
    </source>
</evidence>
<dbReference type="PANTHER" id="PTHR46093">
    <property type="entry name" value="ACYL-COA-BINDING DOMAIN-CONTAINING PROTEIN 5"/>
    <property type="match status" value="1"/>
</dbReference>
<name>A0ABR2YKQ7_9CHLO</name>
<reference evidence="4 5" key="1">
    <citation type="journal article" date="2024" name="Nat. Commun.">
        <title>Phylogenomics reveals the evolutionary origins of lichenization in chlorophyte algae.</title>
        <authorList>
            <person name="Puginier C."/>
            <person name="Libourel C."/>
            <person name="Otte J."/>
            <person name="Skaloud P."/>
            <person name="Haon M."/>
            <person name="Grisel S."/>
            <person name="Petersen M."/>
            <person name="Berrin J.G."/>
            <person name="Delaux P.M."/>
            <person name="Dal Grande F."/>
            <person name="Keller J."/>
        </authorList>
    </citation>
    <scope>NUCLEOTIDE SEQUENCE [LARGE SCALE GENOMIC DNA]</scope>
    <source>
        <strain evidence="4 5">SAG 216-7</strain>
    </source>
</reference>
<evidence type="ECO:0000313" key="5">
    <source>
        <dbReference type="Proteomes" id="UP001491310"/>
    </source>
</evidence>